<dbReference type="InterPro" id="IPR006175">
    <property type="entry name" value="YjgF/YER057c/UK114"/>
</dbReference>
<proteinExistence type="inferred from homology"/>
<evidence type="ECO:0000313" key="4">
    <source>
        <dbReference type="Proteomes" id="UP000596276"/>
    </source>
</evidence>
<dbReference type="GO" id="GO:0005829">
    <property type="term" value="C:cytosol"/>
    <property type="evidence" value="ECO:0007669"/>
    <property type="project" value="TreeGrafter"/>
</dbReference>
<dbReference type="Pfam" id="PF02558">
    <property type="entry name" value="ApbA"/>
    <property type="match status" value="1"/>
</dbReference>
<dbReference type="InterPro" id="IPR035959">
    <property type="entry name" value="RutC-like_sf"/>
</dbReference>
<dbReference type="Proteomes" id="UP000596276">
    <property type="component" value="Chromosome 2"/>
</dbReference>
<dbReference type="Pfam" id="PF01042">
    <property type="entry name" value="Ribonuc_L-PSP"/>
    <property type="match status" value="1"/>
</dbReference>
<dbReference type="PANTHER" id="PTHR11803:SF42">
    <property type="entry name" value="MMF1"/>
    <property type="match status" value="1"/>
</dbReference>
<reference evidence="4" key="1">
    <citation type="journal article" date="2021" name="G3 (Bethesda)">
        <title>Chromosome assembled and annotated genome sequence of Aspergillus flavus NRRL 3357.</title>
        <authorList>
            <person name="Skerker J.M."/>
            <person name="Pianalto K.M."/>
            <person name="Mondo S.J."/>
            <person name="Yang K."/>
            <person name="Arkin A.P."/>
            <person name="Keller N.P."/>
            <person name="Grigoriev I.V."/>
            <person name="Louise Glass N.L."/>
        </authorList>
    </citation>
    <scope>NUCLEOTIDE SEQUENCE [LARGE SCALE GENOMIC DNA]</scope>
    <source>
        <strain evidence="4">ATCC 200026 / FGSC A1120 / IAM 13836 / NRRL 3357 / JCM 12722 / SRRC 167</strain>
    </source>
</reference>
<comment type="similarity">
    <text evidence="1">Belongs to the RutC family.</text>
</comment>
<dbReference type="GO" id="GO:0019239">
    <property type="term" value="F:deaminase activity"/>
    <property type="evidence" value="ECO:0007669"/>
    <property type="project" value="TreeGrafter"/>
</dbReference>
<dbReference type="InterPro" id="IPR006056">
    <property type="entry name" value="RidA"/>
</dbReference>
<feature type="domain" description="Ketopantoate reductase N-terminal" evidence="2">
    <location>
        <begin position="67"/>
        <end position="136"/>
    </location>
</feature>
<dbReference type="VEuPathDB" id="FungiDB:AFLA_012150"/>
<gene>
    <name evidence="3" type="ORF">F9C07_9419</name>
</gene>
<organism evidence="3 4">
    <name type="scientific">Aspergillus flavus (strain ATCC 200026 / FGSC A1120 / IAM 13836 / NRRL 3357 / JCM 12722 / SRRC 167)</name>
    <dbReference type="NCBI Taxonomy" id="332952"/>
    <lineage>
        <taxon>Eukaryota</taxon>
        <taxon>Fungi</taxon>
        <taxon>Dikarya</taxon>
        <taxon>Ascomycota</taxon>
        <taxon>Pezizomycotina</taxon>
        <taxon>Eurotiomycetes</taxon>
        <taxon>Eurotiomycetidae</taxon>
        <taxon>Eurotiales</taxon>
        <taxon>Aspergillaceae</taxon>
        <taxon>Aspergillus</taxon>
        <taxon>Aspergillus subgen. Circumdati</taxon>
    </lineage>
</organism>
<dbReference type="AlphaFoldDB" id="A0A7U2MCJ3"/>
<dbReference type="FunFam" id="3.30.1330.40:FF:000001">
    <property type="entry name" value="L-PSP family endoribonuclease"/>
    <property type="match status" value="1"/>
</dbReference>
<protein>
    <submittedName>
        <fullName evidence="3">Translation initiation inhibitor</fullName>
    </submittedName>
</protein>
<dbReference type="SUPFAM" id="SSF51735">
    <property type="entry name" value="NAD(P)-binding Rossmann-fold domains"/>
    <property type="match status" value="1"/>
</dbReference>
<dbReference type="CDD" id="cd00448">
    <property type="entry name" value="YjgF_YER057c_UK114_family"/>
    <property type="match status" value="1"/>
</dbReference>
<dbReference type="NCBIfam" id="TIGR00004">
    <property type="entry name" value="Rid family detoxifying hydrolase"/>
    <property type="match status" value="1"/>
</dbReference>
<evidence type="ECO:0000313" key="3">
    <source>
        <dbReference type="EMBL" id="QRD81201.1"/>
    </source>
</evidence>
<dbReference type="PANTHER" id="PTHR11803">
    <property type="entry name" value="2-IMINOBUTANOATE/2-IMINOPROPANOATE DEAMINASE RIDA"/>
    <property type="match status" value="1"/>
</dbReference>
<dbReference type="Gene3D" id="3.40.50.720">
    <property type="entry name" value="NAD(P)-binding Rossmann-like Domain"/>
    <property type="match status" value="1"/>
</dbReference>
<keyword evidence="4" id="KW-1185">Reference proteome</keyword>
<evidence type="ECO:0000259" key="2">
    <source>
        <dbReference type="Pfam" id="PF02558"/>
    </source>
</evidence>
<dbReference type="VEuPathDB" id="FungiDB:F9C07_9419"/>
<sequence>MEVRLLFRIAHFRLLGHQVVIGKAFVRITIQAVHTFIHRLNKVPDSNISKRRPIKLNNGGNIGFDHIYSLIVAVKASGTLSALEPIKHRLGPHSTICLFQNGLGQVETLNEQLFTDPLTRPTYVLGIMRHGVYLSPRAVHTTRAPAPPAFLSQAIRFGSIIFCSGQIGCDPETGRLIEGTIQERTKQILSNISSILLAGGSGLDNIVKCNIYLTDMGDFGPMNEVYTTFFSDPMPARTCVCVKELPLGTDVEIECIAAVKGDQKEDLVMSALL</sequence>
<accession>A0A7U2MCJ3</accession>
<dbReference type="InterPro" id="IPR013332">
    <property type="entry name" value="KPR_N"/>
</dbReference>
<evidence type="ECO:0000256" key="1">
    <source>
        <dbReference type="ARBA" id="ARBA00010552"/>
    </source>
</evidence>
<dbReference type="EMBL" id="CP044622">
    <property type="protein sequence ID" value="QRD81201.1"/>
    <property type="molecule type" value="Genomic_DNA"/>
</dbReference>
<dbReference type="Gene3D" id="3.30.1330.40">
    <property type="entry name" value="RutC-like"/>
    <property type="match status" value="1"/>
</dbReference>
<name>A0A7U2MCJ3_ASPFN</name>
<dbReference type="InterPro" id="IPR036291">
    <property type="entry name" value="NAD(P)-bd_dom_sf"/>
</dbReference>
<dbReference type="GO" id="GO:0005739">
    <property type="term" value="C:mitochondrion"/>
    <property type="evidence" value="ECO:0007669"/>
    <property type="project" value="UniProtKB-ARBA"/>
</dbReference>
<dbReference type="SUPFAM" id="SSF55298">
    <property type="entry name" value="YjgF-like"/>
    <property type="match status" value="1"/>
</dbReference>